<gene>
    <name evidence="1" type="ORF">CBEIBR21_13690</name>
</gene>
<evidence type="ECO:0000313" key="2">
    <source>
        <dbReference type="Proteomes" id="UP000190959"/>
    </source>
</evidence>
<comment type="caution">
    <text evidence="1">The sequence shown here is derived from an EMBL/GenBank/DDBJ whole genome shotgun (WGS) entry which is preliminary data.</text>
</comment>
<sequence length="184" mass="21535">MDIFEEIQSNNINAGIDNIKDNKKVSPNIYHNTKLLLKLYNKVLWRINNSFGEIEEDCISFSGKRVDELVHSLTDTEEFITEARLESRLQSIEDSKSIINLIEKALLMLKSYPENGEKYYSIIYKIYISAYPYSESEIIEYLCCSRATYYREKKSAINLLGTILWGFLFPNFMKEIKSIKLIQD</sequence>
<accession>A0A1S9N673</accession>
<name>A0A1S9N673_CLOBE</name>
<dbReference type="AlphaFoldDB" id="A0A1S9N673"/>
<dbReference type="RefSeq" id="WP_078115951.1">
    <property type="nucleotide sequence ID" value="NZ_MWMH01000004.1"/>
</dbReference>
<dbReference type="Proteomes" id="UP000190959">
    <property type="component" value="Unassembled WGS sequence"/>
</dbReference>
<evidence type="ECO:0000313" key="1">
    <source>
        <dbReference type="EMBL" id="OOP72863.1"/>
    </source>
</evidence>
<proteinExistence type="predicted"/>
<reference evidence="1 2" key="1">
    <citation type="submission" date="2017-02" db="EMBL/GenBank/DDBJ databases">
        <title>Genome sequence of Clostridium beijerinckii Br21.</title>
        <authorList>
            <person name="Fonseca B.C."/>
            <person name="Guazzaroni M.E."/>
            <person name="Riano-Pachon D.M."/>
            <person name="Reginatto V."/>
        </authorList>
    </citation>
    <scope>NUCLEOTIDE SEQUENCE [LARGE SCALE GENOMIC DNA]</scope>
    <source>
        <strain evidence="1 2">Br21</strain>
    </source>
</reference>
<organism evidence="1 2">
    <name type="scientific">Clostridium beijerinckii</name>
    <name type="common">Clostridium MP</name>
    <dbReference type="NCBI Taxonomy" id="1520"/>
    <lineage>
        <taxon>Bacteria</taxon>
        <taxon>Bacillati</taxon>
        <taxon>Bacillota</taxon>
        <taxon>Clostridia</taxon>
        <taxon>Eubacteriales</taxon>
        <taxon>Clostridiaceae</taxon>
        <taxon>Clostridium</taxon>
    </lineage>
</organism>
<protein>
    <submittedName>
        <fullName evidence="1">Uncharacterized protein</fullName>
    </submittedName>
</protein>
<dbReference type="EMBL" id="MWMH01000004">
    <property type="protein sequence ID" value="OOP72863.1"/>
    <property type="molecule type" value="Genomic_DNA"/>
</dbReference>